<comment type="caution">
    <text evidence="2">The sequence shown here is derived from an EMBL/GenBank/DDBJ whole genome shotgun (WGS) entry which is preliminary data.</text>
</comment>
<keyword evidence="1" id="KW-0472">Membrane</keyword>
<dbReference type="EMBL" id="BMLS01000004">
    <property type="protein sequence ID" value="GGO71728.1"/>
    <property type="molecule type" value="Genomic_DNA"/>
</dbReference>
<dbReference type="RefSeq" id="WP_268237425.1">
    <property type="nucleotide sequence ID" value="NZ_BMLS01000004.1"/>
</dbReference>
<dbReference type="AlphaFoldDB" id="A0A918DKD8"/>
<protein>
    <recommendedName>
        <fullName evidence="4">DUF3149 domain-containing protein</fullName>
    </recommendedName>
</protein>
<keyword evidence="1" id="KW-1133">Transmembrane helix</keyword>
<evidence type="ECO:0000256" key="1">
    <source>
        <dbReference type="SAM" id="Phobius"/>
    </source>
</evidence>
<organism evidence="2 3">
    <name type="scientific">Bowmanella pacifica</name>
    <dbReference type="NCBI Taxonomy" id="502051"/>
    <lineage>
        <taxon>Bacteria</taxon>
        <taxon>Pseudomonadati</taxon>
        <taxon>Pseudomonadota</taxon>
        <taxon>Gammaproteobacteria</taxon>
        <taxon>Alteromonadales</taxon>
        <taxon>Alteromonadaceae</taxon>
        <taxon>Bowmanella</taxon>
    </lineage>
</organism>
<name>A0A918DKD8_9ALTE</name>
<gene>
    <name evidence="2" type="ORF">GCM10010982_28220</name>
</gene>
<sequence>MWELILNDPVAWGSLLGLGVVLAICFYYVYLFIRNSIDGEPH</sequence>
<dbReference type="Proteomes" id="UP000606935">
    <property type="component" value="Unassembled WGS sequence"/>
</dbReference>
<reference evidence="2" key="2">
    <citation type="submission" date="2020-09" db="EMBL/GenBank/DDBJ databases">
        <authorList>
            <person name="Sun Q."/>
            <person name="Zhou Y."/>
        </authorList>
    </citation>
    <scope>NUCLEOTIDE SEQUENCE</scope>
    <source>
        <strain evidence="2">CGMCC 1.7086</strain>
    </source>
</reference>
<proteinExistence type="predicted"/>
<evidence type="ECO:0000313" key="3">
    <source>
        <dbReference type="Proteomes" id="UP000606935"/>
    </source>
</evidence>
<reference evidence="2" key="1">
    <citation type="journal article" date="2014" name="Int. J. Syst. Evol. Microbiol.">
        <title>Complete genome sequence of Corynebacterium casei LMG S-19264T (=DSM 44701T), isolated from a smear-ripened cheese.</title>
        <authorList>
            <consortium name="US DOE Joint Genome Institute (JGI-PGF)"/>
            <person name="Walter F."/>
            <person name="Albersmeier A."/>
            <person name="Kalinowski J."/>
            <person name="Ruckert C."/>
        </authorList>
    </citation>
    <scope>NUCLEOTIDE SEQUENCE</scope>
    <source>
        <strain evidence="2">CGMCC 1.7086</strain>
    </source>
</reference>
<evidence type="ECO:0008006" key="4">
    <source>
        <dbReference type="Google" id="ProtNLM"/>
    </source>
</evidence>
<keyword evidence="1" id="KW-0812">Transmembrane</keyword>
<keyword evidence="3" id="KW-1185">Reference proteome</keyword>
<evidence type="ECO:0000313" key="2">
    <source>
        <dbReference type="EMBL" id="GGO71728.1"/>
    </source>
</evidence>
<feature type="transmembrane region" description="Helical" evidence="1">
    <location>
        <begin position="12"/>
        <end position="33"/>
    </location>
</feature>
<accession>A0A918DKD8</accession>